<evidence type="ECO:0000256" key="8">
    <source>
        <dbReference type="HAMAP-Rule" id="MF_00201"/>
    </source>
</evidence>
<dbReference type="NCBIfam" id="TIGR00613">
    <property type="entry name" value="reco"/>
    <property type="match status" value="1"/>
</dbReference>
<dbReference type="InterPro" id="IPR022572">
    <property type="entry name" value="DNA_rep/recomb_RecO_N"/>
</dbReference>
<dbReference type="HAMAP" id="MF_00201">
    <property type="entry name" value="RecO"/>
    <property type="match status" value="1"/>
</dbReference>
<dbReference type="EMBL" id="LS483250">
    <property type="protein sequence ID" value="SQD79014.1"/>
    <property type="molecule type" value="Genomic_DNA"/>
</dbReference>
<evidence type="ECO:0000256" key="4">
    <source>
        <dbReference type="ARBA" id="ARBA00022763"/>
    </source>
</evidence>
<evidence type="ECO:0000256" key="6">
    <source>
        <dbReference type="ARBA" id="ARBA00023204"/>
    </source>
</evidence>
<comment type="similarity">
    <text evidence="2 8">Belongs to the RecO family.</text>
</comment>
<organism evidence="10 11">
    <name type="scientific">Moritella yayanosii</name>
    <dbReference type="NCBI Taxonomy" id="69539"/>
    <lineage>
        <taxon>Bacteria</taxon>
        <taxon>Pseudomonadati</taxon>
        <taxon>Pseudomonadota</taxon>
        <taxon>Gammaproteobacteria</taxon>
        <taxon>Alteromonadales</taxon>
        <taxon>Moritellaceae</taxon>
        <taxon>Moritella</taxon>
    </lineage>
</organism>
<dbReference type="GO" id="GO:0043590">
    <property type="term" value="C:bacterial nucleoid"/>
    <property type="evidence" value="ECO:0007669"/>
    <property type="project" value="TreeGrafter"/>
</dbReference>
<dbReference type="PANTHER" id="PTHR33991">
    <property type="entry name" value="DNA REPAIR PROTEIN RECO"/>
    <property type="match status" value="1"/>
</dbReference>
<dbReference type="Gene3D" id="2.40.50.140">
    <property type="entry name" value="Nucleic acid-binding proteins"/>
    <property type="match status" value="1"/>
</dbReference>
<dbReference type="SUPFAM" id="SSF57863">
    <property type="entry name" value="ArfGap/RecO-like zinc finger"/>
    <property type="match status" value="1"/>
</dbReference>
<dbReference type="KEGG" id="mya:MORIYA_2538"/>
<evidence type="ECO:0000256" key="2">
    <source>
        <dbReference type="ARBA" id="ARBA00007452"/>
    </source>
</evidence>
<name>A0A330LPU6_9GAMM</name>
<evidence type="ECO:0000256" key="7">
    <source>
        <dbReference type="ARBA" id="ARBA00033409"/>
    </source>
</evidence>
<dbReference type="Pfam" id="PF02565">
    <property type="entry name" value="RecO_C"/>
    <property type="match status" value="1"/>
</dbReference>
<accession>A0A330LPU6</accession>
<keyword evidence="5 8" id="KW-0233">DNA recombination</keyword>
<evidence type="ECO:0000313" key="10">
    <source>
        <dbReference type="EMBL" id="SQD79014.1"/>
    </source>
</evidence>
<dbReference type="SUPFAM" id="SSF50249">
    <property type="entry name" value="Nucleic acid-binding proteins"/>
    <property type="match status" value="1"/>
</dbReference>
<sequence length="243" mass="27728">MDLQNAFVLHRRPFKESSLLIDFFTINDGKISLVGRAGRGRKNSQSAILQPFTLLNIAYAGKGGLKSMRQVEAVSNSLPLSGRHLYASFYLNELLYRLLASEQANPELFSHYQNALLALAKQQPLEPLLREFEFNLMQCLGYIGALSYCADTMDAVYPNRMYKYVPHVGIVPSIYKVAVDSSFLGKDLLAFEQRQFNQENLAAAKRFCRQMLLPYLGNKPLKSRELFINKPLIKRRELFINKP</sequence>
<dbReference type="Proteomes" id="UP000250163">
    <property type="component" value="Chromosome MORIYA"/>
</dbReference>
<keyword evidence="6 8" id="KW-0234">DNA repair</keyword>
<reference evidence="11" key="1">
    <citation type="submission" date="2018-05" db="EMBL/GenBank/DDBJ databases">
        <authorList>
            <person name="Cea G.-C."/>
            <person name="William W."/>
        </authorList>
    </citation>
    <scope>NUCLEOTIDE SEQUENCE [LARGE SCALE GENOMIC DNA]</scope>
    <source>
        <strain evidence="11">DB21MT 5</strain>
    </source>
</reference>
<dbReference type="GO" id="GO:0006310">
    <property type="term" value="P:DNA recombination"/>
    <property type="evidence" value="ECO:0007669"/>
    <property type="project" value="UniProtKB-UniRule"/>
</dbReference>
<evidence type="ECO:0000256" key="1">
    <source>
        <dbReference type="ARBA" id="ARBA00003065"/>
    </source>
</evidence>
<evidence type="ECO:0000256" key="3">
    <source>
        <dbReference type="ARBA" id="ARBA00021310"/>
    </source>
</evidence>
<dbReference type="InterPro" id="IPR012340">
    <property type="entry name" value="NA-bd_OB-fold"/>
</dbReference>
<evidence type="ECO:0000256" key="5">
    <source>
        <dbReference type="ARBA" id="ARBA00023172"/>
    </source>
</evidence>
<dbReference type="Pfam" id="PF11967">
    <property type="entry name" value="RecO_N"/>
    <property type="match status" value="1"/>
</dbReference>
<evidence type="ECO:0000313" key="11">
    <source>
        <dbReference type="Proteomes" id="UP000250163"/>
    </source>
</evidence>
<dbReference type="PANTHER" id="PTHR33991:SF1">
    <property type="entry name" value="DNA REPAIR PROTEIN RECO"/>
    <property type="match status" value="1"/>
</dbReference>
<comment type="function">
    <text evidence="1 8">Involved in DNA repair and RecF pathway recombination.</text>
</comment>
<dbReference type="RefSeq" id="WP_112715429.1">
    <property type="nucleotide sequence ID" value="NZ_LS483250.1"/>
</dbReference>
<evidence type="ECO:0000259" key="9">
    <source>
        <dbReference type="Pfam" id="PF11967"/>
    </source>
</evidence>
<dbReference type="AlphaFoldDB" id="A0A330LPU6"/>
<dbReference type="InterPro" id="IPR037278">
    <property type="entry name" value="ARFGAP/RecO"/>
</dbReference>
<proteinExistence type="inferred from homology"/>
<dbReference type="InterPro" id="IPR003717">
    <property type="entry name" value="RecO"/>
</dbReference>
<dbReference type="GO" id="GO:0006302">
    <property type="term" value="P:double-strand break repair"/>
    <property type="evidence" value="ECO:0007669"/>
    <property type="project" value="TreeGrafter"/>
</dbReference>
<feature type="domain" description="DNA replication/recombination mediator RecO N-terminal" evidence="9">
    <location>
        <begin position="4"/>
        <end position="75"/>
    </location>
</feature>
<keyword evidence="4 8" id="KW-0227">DNA damage</keyword>
<dbReference type="InterPro" id="IPR042242">
    <property type="entry name" value="RecO_C"/>
</dbReference>
<dbReference type="Gene3D" id="1.20.1440.120">
    <property type="entry name" value="Recombination protein O, C-terminal domain"/>
    <property type="match status" value="1"/>
</dbReference>
<keyword evidence="11" id="KW-1185">Reference proteome</keyword>
<protein>
    <recommendedName>
        <fullName evidence="3 8">DNA repair protein RecO</fullName>
    </recommendedName>
    <alternativeName>
        <fullName evidence="7 8">Recombination protein O</fullName>
    </alternativeName>
</protein>
<gene>
    <name evidence="8 10" type="primary">recO</name>
    <name evidence="10" type="ORF">MORIYA_2538</name>
</gene>
<dbReference type="OrthoDB" id="9804792at2"/>